<feature type="transmembrane region" description="Helical" evidence="1">
    <location>
        <begin position="141"/>
        <end position="159"/>
    </location>
</feature>
<keyword evidence="1" id="KW-0472">Membrane</keyword>
<reference evidence="2 3" key="1">
    <citation type="submission" date="2017-06" db="EMBL/GenBank/DDBJ databases">
        <title>Genome sequencing of cyanobaciteial culture collection at National Institute for Environmental Studies (NIES).</title>
        <authorList>
            <person name="Hirose Y."/>
            <person name="Shimura Y."/>
            <person name="Fujisawa T."/>
            <person name="Nakamura Y."/>
            <person name="Kawachi M."/>
        </authorList>
    </citation>
    <scope>NUCLEOTIDE SEQUENCE [LARGE SCALE GENOMIC DNA]</scope>
    <source>
        <strain evidence="2 3">NIES-2135</strain>
    </source>
</reference>
<keyword evidence="1" id="KW-0812">Transmembrane</keyword>
<keyword evidence="2" id="KW-0378">Hydrolase</keyword>
<dbReference type="PANTHER" id="PTHR35531">
    <property type="entry name" value="INNER MEMBRANE PROTEIN YBCI-RELATED"/>
    <property type="match status" value="1"/>
</dbReference>
<keyword evidence="1" id="KW-1133">Transmembrane helix</keyword>
<dbReference type="Proteomes" id="UP000217895">
    <property type="component" value="Chromosome"/>
</dbReference>
<dbReference type="Pfam" id="PF04307">
    <property type="entry name" value="YdjM"/>
    <property type="match status" value="1"/>
</dbReference>
<accession>A0A1Z4JJU3</accession>
<evidence type="ECO:0000256" key="1">
    <source>
        <dbReference type="SAM" id="Phobius"/>
    </source>
</evidence>
<dbReference type="AlphaFoldDB" id="A0A1Z4JJU3"/>
<evidence type="ECO:0000313" key="2">
    <source>
        <dbReference type="EMBL" id="BAY57010.1"/>
    </source>
</evidence>
<name>A0A1Z4JJU3_LEPBY</name>
<protein>
    <submittedName>
        <fullName evidence="2">Membrane-bound metal-dependent hydrolase</fullName>
    </submittedName>
</protein>
<dbReference type="GO" id="GO:0016787">
    <property type="term" value="F:hydrolase activity"/>
    <property type="evidence" value="ECO:0007669"/>
    <property type="project" value="UniProtKB-KW"/>
</dbReference>
<gene>
    <name evidence="2" type="ORF">NIES2135_38730</name>
</gene>
<proteinExistence type="predicted"/>
<dbReference type="PANTHER" id="PTHR35531:SF1">
    <property type="entry name" value="INNER MEMBRANE PROTEIN YBCI-RELATED"/>
    <property type="match status" value="1"/>
</dbReference>
<keyword evidence="3" id="KW-1185">Reference proteome</keyword>
<dbReference type="InterPro" id="IPR007404">
    <property type="entry name" value="YdjM-like"/>
</dbReference>
<feature type="transmembrane region" description="Helical" evidence="1">
    <location>
        <begin position="65"/>
        <end position="85"/>
    </location>
</feature>
<dbReference type="EMBL" id="AP018203">
    <property type="protein sequence ID" value="BAY57010.1"/>
    <property type="molecule type" value="Genomic_DNA"/>
</dbReference>
<organism evidence="2 3">
    <name type="scientific">Leptolyngbya boryana NIES-2135</name>
    <dbReference type="NCBI Taxonomy" id="1973484"/>
    <lineage>
        <taxon>Bacteria</taxon>
        <taxon>Bacillati</taxon>
        <taxon>Cyanobacteriota</taxon>
        <taxon>Cyanophyceae</taxon>
        <taxon>Leptolyngbyales</taxon>
        <taxon>Leptolyngbyaceae</taxon>
        <taxon>Leptolyngbya group</taxon>
        <taxon>Leptolyngbya</taxon>
    </lineage>
</organism>
<evidence type="ECO:0000313" key="3">
    <source>
        <dbReference type="Proteomes" id="UP000217895"/>
    </source>
</evidence>
<sequence length="344" mass="37505">MMSVTHAAIATAGTSLILGTADPLALFLSLIGSQIPDLDTSTSYVGQIFFPVSRWIEARFPHRTITHSLIATGLLCAIALPIGYFTNNLLIWLSLPLGHLLTCIADCFTVKGVQWFYPVPAWCWSVSNPKRRITTGEPSEYWVLVISIALLVVGLHLGSSGGLTQQVTTVLGMTDGAIEVYNKKSPTHHVWADVKGIWASDRTRADGKYFIVANEGDSFIVTDGKGEFFKTGQQILTERITATIGNPATTQLQTISFMDEEIAPKLQEIVASQPNALILLSGSIVVDLPENVRIPIEANRFQTAKLVDKTVTMTFHPIESALQQLGEQYVTGTLTLKAISPRPQ</sequence>